<dbReference type="SFLD" id="SFLDG01123">
    <property type="entry name" value="methyltransferase_(Class_B)"/>
    <property type="match status" value="1"/>
</dbReference>
<evidence type="ECO:0000256" key="2">
    <source>
        <dbReference type="ARBA" id="ARBA00022691"/>
    </source>
</evidence>
<dbReference type="SFLD" id="SFLDS00029">
    <property type="entry name" value="Radical_SAM"/>
    <property type="match status" value="1"/>
</dbReference>
<protein>
    <submittedName>
        <fullName evidence="7">Putative radical SAM superfamily protein</fullName>
    </submittedName>
</protein>
<dbReference type="Gene3D" id="3.80.30.20">
    <property type="entry name" value="tm_1862 like domain"/>
    <property type="match status" value="1"/>
</dbReference>
<evidence type="ECO:0000313" key="7">
    <source>
        <dbReference type="EMBL" id="QJA61950.1"/>
    </source>
</evidence>
<feature type="domain" description="Radical SAM core" evidence="6">
    <location>
        <begin position="158"/>
        <end position="374"/>
    </location>
</feature>
<dbReference type="InterPro" id="IPR058240">
    <property type="entry name" value="rSAM_sf"/>
</dbReference>
<accession>A0A6M3IWP0</accession>
<dbReference type="SUPFAM" id="SSF102114">
    <property type="entry name" value="Radical SAM enzymes"/>
    <property type="match status" value="1"/>
</dbReference>
<dbReference type="PROSITE" id="PS51918">
    <property type="entry name" value="RADICAL_SAM"/>
    <property type="match status" value="1"/>
</dbReference>
<sequence length="411" mass="46805">MALDLVLVELPNQALESPSMYLPLGNLYLAAAAKRAGFVVTIADFRDRVMELPKARYYGFSCTTPQITIAKQLAKRVTGKTIIGGAHPSLLPQDCEGFFDYVVRGEGEEILIDIIRNTLEPGTYRTKRIGTLDGIPLPAWDLVDNCFSNSLFTGERYGYGDKSMAVITSRGCPYNCAFCGNHLRVPVTFRSVGNIRKEILELLRRDVSHFRFVDDNFTLHPQFDELCAMLKQAGVKYRCHSRSNLITTPMAYLMKDSGCEECSIGVESADDKVLKLNNKGEVAERHGKALRILQGAGLATKVYLMSGLPGETDESIELTKQFMIDYKPTKWTLSTFCPYPGCAIFNNPDKFGIKIINPHWENWWNFVYNVRDLDLPDRKGYVHQLEGQTLEDMKRRHDNLYYFLYREDWKR</sequence>
<dbReference type="Pfam" id="PF02310">
    <property type="entry name" value="B12-binding"/>
    <property type="match status" value="1"/>
</dbReference>
<dbReference type="PANTHER" id="PTHR43409:SF16">
    <property type="entry name" value="SLR0320 PROTEIN"/>
    <property type="match status" value="1"/>
</dbReference>
<reference evidence="7" key="1">
    <citation type="submission" date="2020-03" db="EMBL/GenBank/DDBJ databases">
        <title>The deep terrestrial virosphere.</title>
        <authorList>
            <person name="Holmfeldt K."/>
            <person name="Nilsson E."/>
            <person name="Simone D."/>
            <person name="Lopez-Fernandez M."/>
            <person name="Wu X."/>
            <person name="de Brujin I."/>
            <person name="Lundin D."/>
            <person name="Andersson A."/>
            <person name="Bertilsson S."/>
            <person name="Dopson M."/>
        </authorList>
    </citation>
    <scope>NUCLEOTIDE SEQUENCE</scope>
    <source>
        <strain evidence="8">MM415A02320</strain>
        <strain evidence="7">MM415B00849</strain>
    </source>
</reference>
<dbReference type="AlphaFoldDB" id="A0A6M3IWP0"/>
<dbReference type="GO" id="GO:0003824">
    <property type="term" value="F:catalytic activity"/>
    <property type="evidence" value="ECO:0007669"/>
    <property type="project" value="InterPro"/>
</dbReference>
<evidence type="ECO:0000256" key="3">
    <source>
        <dbReference type="ARBA" id="ARBA00022723"/>
    </source>
</evidence>
<dbReference type="CDD" id="cd02068">
    <property type="entry name" value="radical_SAM_B12_BD"/>
    <property type="match status" value="1"/>
</dbReference>
<dbReference type="GO" id="GO:0051539">
    <property type="term" value="F:4 iron, 4 sulfur cluster binding"/>
    <property type="evidence" value="ECO:0007669"/>
    <property type="project" value="UniProtKB-KW"/>
</dbReference>
<keyword evidence="2" id="KW-0949">S-adenosyl-L-methionine</keyword>
<dbReference type="EMBL" id="MT141458">
    <property type="protein sequence ID" value="QJA61950.1"/>
    <property type="molecule type" value="Genomic_DNA"/>
</dbReference>
<dbReference type="GO" id="GO:0005829">
    <property type="term" value="C:cytosol"/>
    <property type="evidence" value="ECO:0007669"/>
    <property type="project" value="TreeGrafter"/>
</dbReference>
<comment type="cofactor">
    <cofactor evidence="1">
        <name>[4Fe-4S] cluster</name>
        <dbReference type="ChEBI" id="CHEBI:49883"/>
    </cofactor>
</comment>
<dbReference type="GO" id="GO:0031419">
    <property type="term" value="F:cobalamin binding"/>
    <property type="evidence" value="ECO:0007669"/>
    <property type="project" value="InterPro"/>
</dbReference>
<evidence type="ECO:0000256" key="1">
    <source>
        <dbReference type="ARBA" id="ARBA00001966"/>
    </source>
</evidence>
<dbReference type="SFLD" id="SFLDG01082">
    <property type="entry name" value="B12-binding_domain_containing"/>
    <property type="match status" value="1"/>
</dbReference>
<dbReference type="SMART" id="SM00729">
    <property type="entry name" value="Elp3"/>
    <property type="match status" value="1"/>
</dbReference>
<dbReference type="GO" id="GO:0046872">
    <property type="term" value="F:metal ion binding"/>
    <property type="evidence" value="ECO:0007669"/>
    <property type="project" value="UniProtKB-KW"/>
</dbReference>
<name>A0A6M3IWP0_9ZZZZ</name>
<dbReference type="InterPro" id="IPR006638">
    <property type="entry name" value="Elp3/MiaA/NifB-like_rSAM"/>
</dbReference>
<keyword evidence="5" id="KW-0411">Iron-sulfur</keyword>
<organism evidence="7">
    <name type="scientific">viral metagenome</name>
    <dbReference type="NCBI Taxonomy" id="1070528"/>
    <lineage>
        <taxon>unclassified sequences</taxon>
        <taxon>metagenomes</taxon>
        <taxon>organismal metagenomes</taxon>
    </lineage>
</organism>
<dbReference type="InterPro" id="IPR023404">
    <property type="entry name" value="rSAM_horseshoe"/>
</dbReference>
<keyword evidence="4" id="KW-0408">Iron</keyword>
<dbReference type="InterPro" id="IPR007197">
    <property type="entry name" value="rSAM"/>
</dbReference>
<proteinExistence type="predicted"/>
<dbReference type="PANTHER" id="PTHR43409">
    <property type="entry name" value="ANAEROBIC MAGNESIUM-PROTOPORPHYRIN IX MONOMETHYL ESTER CYCLASE-RELATED"/>
    <property type="match status" value="1"/>
</dbReference>
<keyword evidence="3" id="KW-0479">Metal-binding</keyword>
<dbReference type="CDD" id="cd01335">
    <property type="entry name" value="Radical_SAM"/>
    <property type="match status" value="1"/>
</dbReference>
<dbReference type="InterPro" id="IPR034466">
    <property type="entry name" value="Methyltransferase_Class_B"/>
</dbReference>
<dbReference type="Pfam" id="PF04055">
    <property type="entry name" value="Radical_SAM"/>
    <property type="match status" value="1"/>
</dbReference>
<dbReference type="InterPro" id="IPR006158">
    <property type="entry name" value="Cobalamin-bd"/>
</dbReference>
<gene>
    <name evidence="8" type="ORF">MM415A02320_0004</name>
    <name evidence="7" type="ORF">MM415B00849_0007</name>
</gene>
<evidence type="ECO:0000313" key="8">
    <source>
        <dbReference type="EMBL" id="QJA73561.1"/>
    </source>
</evidence>
<dbReference type="Gene3D" id="3.40.50.280">
    <property type="entry name" value="Cobalamin-binding domain"/>
    <property type="match status" value="1"/>
</dbReference>
<dbReference type="EMBL" id="MT142036">
    <property type="protein sequence ID" value="QJA73561.1"/>
    <property type="molecule type" value="Genomic_DNA"/>
</dbReference>
<evidence type="ECO:0000259" key="6">
    <source>
        <dbReference type="PROSITE" id="PS51918"/>
    </source>
</evidence>
<dbReference type="InterPro" id="IPR051198">
    <property type="entry name" value="BchE-like"/>
</dbReference>
<evidence type="ECO:0000256" key="5">
    <source>
        <dbReference type="ARBA" id="ARBA00023014"/>
    </source>
</evidence>
<evidence type="ECO:0000256" key="4">
    <source>
        <dbReference type="ARBA" id="ARBA00023004"/>
    </source>
</evidence>